<dbReference type="GO" id="GO:0005739">
    <property type="term" value="C:mitochondrion"/>
    <property type="evidence" value="ECO:0007669"/>
    <property type="project" value="UniProtKB-SubCell"/>
</dbReference>
<evidence type="ECO:0000256" key="1">
    <source>
        <dbReference type="ARBA" id="ARBA00004173"/>
    </source>
</evidence>
<evidence type="ECO:0000256" key="4">
    <source>
        <dbReference type="ARBA" id="ARBA00040060"/>
    </source>
</evidence>
<reference evidence="6 7" key="1">
    <citation type="submission" date="2024-05" db="EMBL/GenBank/DDBJ databases">
        <title>Culex pipiens pipiens assembly and annotation.</title>
        <authorList>
            <person name="Alout H."/>
            <person name="Durand T."/>
        </authorList>
    </citation>
    <scope>NUCLEOTIDE SEQUENCE [LARGE SCALE GENOMIC DNA]</scope>
    <source>
        <strain evidence="6">HA-2024</strain>
        <tissue evidence="6">Whole body</tissue>
    </source>
</reference>
<proteinExistence type="predicted"/>
<dbReference type="PANTHER" id="PTHR11387">
    <property type="entry name" value="CYTOCHROME C OXIDASE SUBUNIT 6B"/>
    <property type="match status" value="1"/>
</dbReference>
<dbReference type="AlphaFoldDB" id="A0ABD1CDW7"/>
<evidence type="ECO:0000256" key="2">
    <source>
        <dbReference type="ARBA" id="ARBA00023128"/>
    </source>
</evidence>
<keyword evidence="3" id="KW-1015">Disulfide bond</keyword>
<dbReference type="CDD" id="cd00926">
    <property type="entry name" value="Cyt_c_Oxidase_VIb"/>
    <property type="match status" value="2"/>
</dbReference>
<dbReference type="Proteomes" id="UP001562425">
    <property type="component" value="Unassembled WGS sequence"/>
</dbReference>
<dbReference type="Pfam" id="PF02297">
    <property type="entry name" value="COX6B"/>
    <property type="match status" value="2"/>
</dbReference>
<keyword evidence="2" id="KW-0496">Mitochondrion</keyword>
<comment type="subcellular location">
    <subcellularLocation>
        <location evidence="1">Mitochondrion</location>
    </subcellularLocation>
</comment>
<evidence type="ECO:0000313" key="6">
    <source>
        <dbReference type="EMBL" id="KAL1374505.1"/>
    </source>
</evidence>
<comment type="caution">
    <text evidence="6">The sequence shown here is derived from an EMBL/GenBank/DDBJ whole genome shotgun (WGS) entry which is preliminary data.</text>
</comment>
<dbReference type="SUPFAM" id="SSF47694">
    <property type="entry name" value="Cytochrome c oxidase subunit h"/>
    <property type="match status" value="2"/>
</dbReference>
<keyword evidence="7" id="KW-1185">Reference proteome</keyword>
<accession>A0ABD1CDW7</accession>
<sequence>MANPALPLKAAPFDPRFPNTNQTKYCYQSYLDFHRCEKVKGKGANVCQYFKNCFADLCPNAWHVAALAEVGVKTAPWDPRFPNTNQTKYCFQSYLDFHRCEKIKGEGADVCQYFKNVFSDICPNGWIEKWDGQRADGNFPGKI</sequence>
<organism evidence="6 7">
    <name type="scientific">Culex pipiens pipiens</name>
    <name type="common">Northern house mosquito</name>
    <dbReference type="NCBI Taxonomy" id="38569"/>
    <lineage>
        <taxon>Eukaryota</taxon>
        <taxon>Metazoa</taxon>
        <taxon>Ecdysozoa</taxon>
        <taxon>Arthropoda</taxon>
        <taxon>Hexapoda</taxon>
        <taxon>Insecta</taxon>
        <taxon>Pterygota</taxon>
        <taxon>Neoptera</taxon>
        <taxon>Endopterygota</taxon>
        <taxon>Diptera</taxon>
        <taxon>Nematocera</taxon>
        <taxon>Culicoidea</taxon>
        <taxon>Culicidae</taxon>
        <taxon>Culicinae</taxon>
        <taxon>Culicini</taxon>
        <taxon>Culex</taxon>
        <taxon>Culex</taxon>
    </lineage>
</organism>
<dbReference type="Gene3D" id="1.10.10.140">
    <property type="entry name" value="Cytochrome c oxidase, subunit VIb"/>
    <property type="match status" value="2"/>
</dbReference>
<dbReference type="EMBL" id="JBEHCU010013292">
    <property type="protein sequence ID" value="KAL1374505.1"/>
    <property type="molecule type" value="Genomic_DNA"/>
</dbReference>
<dbReference type="InterPro" id="IPR003213">
    <property type="entry name" value="Cyt_c_oxidase_su6B"/>
</dbReference>
<gene>
    <name evidence="6" type="ORF">pipiens_004897</name>
</gene>
<evidence type="ECO:0000256" key="5">
    <source>
        <dbReference type="ARBA" id="ARBA00042114"/>
    </source>
</evidence>
<dbReference type="FunFam" id="1.10.10.140:FF:000001">
    <property type="entry name" value="Cytochrome c oxidase subunit 6B1"/>
    <property type="match status" value="1"/>
</dbReference>
<evidence type="ECO:0000313" key="7">
    <source>
        <dbReference type="Proteomes" id="UP001562425"/>
    </source>
</evidence>
<evidence type="ECO:0000256" key="3">
    <source>
        <dbReference type="ARBA" id="ARBA00023157"/>
    </source>
</evidence>
<dbReference type="InterPro" id="IPR048280">
    <property type="entry name" value="COX6B-like"/>
</dbReference>
<dbReference type="GO" id="GO:0016020">
    <property type="term" value="C:membrane"/>
    <property type="evidence" value="ECO:0007669"/>
    <property type="project" value="UniProtKB-ARBA"/>
</dbReference>
<protein>
    <recommendedName>
        <fullName evidence="4">Cytochrome c oxidase subunit 6B1</fullName>
    </recommendedName>
    <alternativeName>
        <fullName evidence="5">Cytochrome c oxidase subunit VIb isoform 1</fullName>
    </alternativeName>
</protein>
<name>A0ABD1CDW7_CULPP</name>
<dbReference type="InterPro" id="IPR036549">
    <property type="entry name" value="CX6/COA6-like_sf"/>
</dbReference>